<comment type="caution">
    <text evidence="17">The sequence shown here is derived from an EMBL/GenBank/DDBJ whole genome shotgun (WGS) entry which is preliminary data.</text>
</comment>
<dbReference type="InterPro" id="IPR019342">
    <property type="entry name" value="NADH_UbQ_OxRdtase_FeS-su5"/>
</dbReference>
<evidence type="ECO:0000256" key="15">
    <source>
        <dbReference type="ARBA" id="ARBA00032739"/>
    </source>
</evidence>
<dbReference type="CDD" id="cd24141">
    <property type="entry name" value="NDUFS5-like"/>
    <property type="match status" value="1"/>
</dbReference>
<evidence type="ECO:0000256" key="8">
    <source>
        <dbReference type="ARBA" id="ARBA00022660"/>
    </source>
</evidence>
<dbReference type="GO" id="GO:0005743">
    <property type="term" value="C:mitochondrial inner membrane"/>
    <property type="evidence" value="ECO:0007669"/>
    <property type="project" value="UniProtKB-SubCell"/>
</dbReference>
<keyword evidence="13 16" id="KW-1015">Disulfide bond</keyword>
<evidence type="ECO:0000256" key="11">
    <source>
        <dbReference type="ARBA" id="ARBA00023128"/>
    </source>
</evidence>
<dbReference type="PANTHER" id="PTHR15224:SF1">
    <property type="entry name" value="NADH DEHYDROGENASE [UBIQUINONE] IRON-SULFUR PROTEIN 5"/>
    <property type="match status" value="1"/>
</dbReference>
<evidence type="ECO:0000256" key="13">
    <source>
        <dbReference type="ARBA" id="ARBA00023157"/>
    </source>
</evidence>
<keyword evidence="10" id="KW-0249">Electron transport</keyword>
<evidence type="ECO:0000256" key="7">
    <source>
        <dbReference type="ARBA" id="ARBA00022448"/>
    </source>
</evidence>
<dbReference type="Proteomes" id="UP000290288">
    <property type="component" value="Unassembled WGS sequence"/>
</dbReference>
<dbReference type="Pfam" id="PF10200">
    <property type="entry name" value="Ndufs5"/>
    <property type="match status" value="1"/>
</dbReference>
<comment type="function">
    <text evidence="1">Accessory subunit of the mitochondrial membrane respiratory chain NADH dehydrogenase (Complex I), that is believed not to be involved in catalysis. Complex I functions in the transfer of electrons from NADH to the respiratory chain. The immediate electron acceptor for the enzyme is believed to be ubiquinone.</text>
</comment>
<name>A0A4Q2D7N5_9AGAR</name>
<evidence type="ECO:0000256" key="14">
    <source>
        <dbReference type="ARBA" id="ARBA00031222"/>
    </source>
</evidence>
<dbReference type="GO" id="GO:0005758">
    <property type="term" value="C:mitochondrial intermembrane space"/>
    <property type="evidence" value="ECO:0007669"/>
    <property type="project" value="UniProtKB-SubCell"/>
</dbReference>
<evidence type="ECO:0000256" key="1">
    <source>
        <dbReference type="ARBA" id="ARBA00003195"/>
    </source>
</evidence>
<reference evidence="17 18" key="1">
    <citation type="submission" date="2019-01" db="EMBL/GenBank/DDBJ databases">
        <title>Draft genome sequence of Psathyrella aberdarensis IHI B618.</title>
        <authorList>
            <person name="Buettner E."/>
            <person name="Kellner H."/>
        </authorList>
    </citation>
    <scope>NUCLEOTIDE SEQUENCE [LARGE SCALE GENOMIC DNA]</scope>
    <source>
        <strain evidence="17 18">IHI B618</strain>
    </source>
</reference>
<keyword evidence="12" id="KW-0472">Membrane</keyword>
<keyword evidence="9" id="KW-0999">Mitochondrion inner membrane</keyword>
<dbReference type="EMBL" id="SDEE01000542">
    <property type="protein sequence ID" value="RXW15530.1"/>
    <property type="molecule type" value="Genomic_DNA"/>
</dbReference>
<evidence type="ECO:0000256" key="5">
    <source>
        <dbReference type="ARBA" id="ARBA00011261"/>
    </source>
</evidence>
<dbReference type="OrthoDB" id="9992197at2759"/>
<dbReference type="AlphaFoldDB" id="A0A4Q2D7N5"/>
<evidence type="ECO:0000256" key="3">
    <source>
        <dbReference type="ARBA" id="ARBA00004637"/>
    </source>
</evidence>
<evidence type="ECO:0000256" key="16">
    <source>
        <dbReference type="PIRSR" id="PIRSR619342-50"/>
    </source>
</evidence>
<feature type="disulfide bond" evidence="16">
    <location>
        <begin position="43"/>
        <end position="53"/>
    </location>
</feature>
<evidence type="ECO:0000313" key="17">
    <source>
        <dbReference type="EMBL" id="RXW15530.1"/>
    </source>
</evidence>
<comment type="subunit">
    <text evidence="5">Mammalian complex I is composed of 45 different subunits. This is a component of the iron-sulfur (IP) fragment of the enzyme.</text>
</comment>
<gene>
    <name evidence="17" type="ORF">EST38_g10332</name>
</gene>
<evidence type="ECO:0000313" key="18">
    <source>
        <dbReference type="Proteomes" id="UP000290288"/>
    </source>
</evidence>
<evidence type="ECO:0000256" key="6">
    <source>
        <dbReference type="ARBA" id="ARBA00013482"/>
    </source>
</evidence>
<accession>A0A4Q2D7N5</accession>
<sequence>MALVWRSVFLVNLCKQANSPHVILHFNSGQPRCFAYWQEFQKCYAKTDSPKECTLPANDYLECLHHPKEMARAAIVQQEYARQVEKASKENKKTADAVADSVTVGVGLIQRQGSEDSKSS</sequence>
<evidence type="ECO:0000256" key="9">
    <source>
        <dbReference type="ARBA" id="ARBA00022792"/>
    </source>
</evidence>
<keyword evidence="8" id="KW-0679">Respiratory chain</keyword>
<evidence type="ECO:0000256" key="4">
    <source>
        <dbReference type="ARBA" id="ARBA00007372"/>
    </source>
</evidence>
<evidence type="ECO:0000256" key="12">
    <source>
        <dbReference type="ARBA" id="ARBA00023136"/>
    </source>
</evidence>
<keyword evidence="18" id="KW-1185">Reference proteome</keyword>
<evidence type="ECO:0000256" key="10">
    <source>
        <dbReference type="ARBA" id="ARBA00022982"/>
    </source>
</evidence>
<keyword evidence="7" id="KW-0813">Transport</keyword>
<evidence type="ECO:0000256" key="2">
    <source>
        <dbReference type="ARBA" id="ARBA00004569"/>
    </source>
</evidence>
<feature type="disulfide bond" evidence="16">
    <location>
        <begin position="33"/>
        <end position="63"/>
    </location>
</feature>
<comment type="subcellular location">
    <subcellularLocation>
        <location evidence="3">Mitochondrion inner membrane</location>
        <topology evidence="3">Peripheral membrane protein</topology>
    </subcellularLocation>
    <subcellularLocation>
        <location evidence="2">Mitochondrion intermembrane space</location>
    </subcellularLocation>
</comment>
<dbReference type="PANTHER" id="PTHR15224">
    <property type="entry name" value="NADH DEHYDROGENASE [UBIQUINONE] IRON-SULFUR PROTEIN 5"/>
    <property type="match status" value="1"/>
</dbReference>
<protein>
    <recommendedName>
        <fullName evidence="6">NADH dehydrogenase [ubiquinone] iron-sulfur protein 5</fullName>
    </recommendedName>
    <alternativeName>
        <fullName evidence="14">Complex I-15 kDa</fullName>
    </alternativeName>
    <alternativeName>
        <fullName evidence="15">NADH-ubiquinone oxidoreductase 15 kDa subunit</fullName>
    </alternativeName>
</protein>
<proteinExistence type="inferred from homology"/>
<dbReference type="GO" id="GO:0032981">
    <property type="term" value="P:mitochondrial respiratory chain complex I assembly"/>
    <property type="evidence" value="ECO:0007669"/>
    <property type="project" value="TreeGrafter"/>
</dbReference>
<comment type="similarity">
    <text evidence="4">Belongs to the complex I NDUFS5 subunit family.</text>
</comment>
<dbReference type="STRING" id="2316362.A0A4Q2D7N5"/>
<keyword evidence="11" id="KW-0496">Mitochondrion</keyword>
<organism evidence="17 18">
    <name type="scientific">Candolleomyces aberdarensis</name>
    <dbReference type="NCBI Taxonomy" id="2316362"/>
    <lineage>
        <taxon>Eukaryota</taxon>
        <taxon>Fungi</taxon>
        <taxon>Dikarya</taxon>
        <taxon>Basidiomycota</taxon>
        <taxon>Agaricomycotina</taxon>
        <taxon>Agaricomycetes</taxon>
        <taxon>Agaricomycetidae</taxon>
        <taxon>Agaricales</taxon>
        <taxon>Agaricineae</taxon>
        <taxon>Psathyrellaceae</taxon>
        <taxon>Candolleomyces</taxon>
    </lineage>
</organism>